<dbReference type="Pfam" id="PF01266">
    <property type="entry name" value="DAO"/>
    <property type="match status" value="1"/>
</dbReference>
<feature type="domain" description="FAD dependent oxidoreductase" evidence="11">
    <location>
        <begin position="260"/>
        <end position="628"/>
    </location>
</feature>
<evidence type="ECO:0000256" key="4">
    <source>
        <dbReference type="ARBA" id="ARBA00022679"/>
    </source>
</evidence>
<dbReference type="Proteomes" id="UP000076643">
    <property type="component" value="Unassembled WGS sequence"/>
</dbReference>
<dbReference type="Pfam" id="PF05430">
    <property type="entry name" value="Methyltransf_30"/>
    <property type="match status" value="1"/>
</dbReference>
<keyword evidence="8 10" id="KW-0560">Oxidoreductase</keyword>
<dbReference type="PATRIC" id="fig|1365250.3.peg.4433"/>
<keyword evidence="14" id="KW-1185">Reference proteome</keyword>
<dbReference type="GO" id="GO:0002098">
    <property type="term" value="P:tRNA wobble uridine modification"/>
    <property type="evidence" value="ECO:0007669"/>
    <property type="project" value="TreeGrafter"/>
</dbReference>
<dbReference type="STRING" id="43657.S4054249_08640"/>
<dbReference type="GO" id="GO:0005737">
    <property type="term" value="C:cytoplasm"/>
    <property type="evidence" value="ECO:0007669"/>
    <property type="project" value="UniProtKB-SubCell"/>
</dbReference>
<protein>
    <recommendedName>
        <fullName evidence="10">tRNA 5-methylaminomethyl-2-thiouridine biosynthesis bifunctional protein MnmC</fullName>
        <shortName evidence="10">tRNA mnm(5)s(2)U biosynthesis bifunctional protein</shortName>
    </recommendedName>
    <domain>
        <recommendedName>
            <fullName evidence="10">tRNA (mnm(5)s(2)U34)-methyltransferase</fullName>
            <ecNumber evidence="10">2.1.1.61</ecNumber>
        </recommendedName>
    </domain>
    <domain>
        <recommendedName>
            <fullName evidence="10">FAD-dependent cmnm(5)s(2)U34 oxidoreductase</fullName>
            <ecNumber evidence="10">1.5.-.-</ecNumber>
        </recommendedName>
    </domain>
</protein>
<keyword evidence="1 10" id="KW-0963">Cytoplasm</keyword>
<dbReference type="InterPro" id="IPR047785">
    <property type="entry name" value="tRNA_MNMC2"/>
</dbReference>
<comment type="similarity">
    <text evidence="10">In the N-terminal section; belongs to the methyltransferase superfamily. tRNA (mnm(5)s(2)U34)-methyltransferase family.</text>
</comment>
<organism evidence="13 14">
    <name type="scientific">Pseudoalteromonas luteoviolacea DSM 6061</name>
    <dbReference type="NCBI Taxonomy" id="1365250"/>
    <lineage>
        <taxon>Bacteria</taxon>
        <taxon>Pseudomonadati</taxon>
        <taxon>Pseudomonadota</taxon>
        <taxon>Gammaproteobacteria</taxon>
        <taxon>Alteromonadales</taxon>
        <taxon>Pseudoalteromonadaceae</taxon>
        <taxon>Pseudoalteromonas</taxon>
    </lineage>
</organism>
<dbReference type="InterPro" id="IPR017610">
    <property type="entry name" value="tRNA_S-uridine_synth_MnmC_C"/>
</dbReference>
<dbReference type="NCBIfam" id="NF033855">
    <property type="entry name" value="tRNA_MNMC2"/>
    <property type="match status" value="1"/>
</dbReference>
<feature type="region of interest" description="tRNA (mnm(5)s(2)U34)-methyltransferase" evidence="10">
    <location>
        <begin position="1"/>
        <end position="238"/>
    </location>
</feature>
<dbReference type="InterPro" id="IPR023032">
    <property type="entry name" value="tRNA_MAMT_biosynth_bifunc_MnmC"/>
</dbReference>
<dbReference type="PANTHER" id="PTHR13847:SF283">
    <property type="entry name" value="TRNA 5-METHYLAMINOMETHYL-2-THIOURIDINE BIOSYNTHESIS BIFUNCTIONAL PROTEIN MNMC"/>
    <property type="match status" value="1"/>
</dbReference>
<evidence type="ECO:0000313" key="13">
    <source>
        <dbReference type="EMBL" id="KZN31691.1"/>
    </source>
</evidence>
<dbReference type="SUPFAM" id="SSF51905">
    <property type="entry name" value="FAD/NAD(P)-binding domain"/>
    <property type="match status" value="1"/>
</dbReference>
<keyword evidence="7 10" id="KW-0274">FAD</keyword>
<evidence type="ECO:0000256" key="5">
    <source>
        <dbReference type="ARBA" id="ARBA00022691"/>
    </source>
</evidence>
<evidence type="ECO:0000256" key="8">
    <source>
        <dbReference type="ARBA" id="ARBA00023002"/>
    </source>
</evidence>
<proteinExistence type="inferred from homology"/>
<comment type="subcellular location">
    <subcellularLocation>
        <location evidence="10">Cytoplasm</location>
    </subcellularLocation>
</comment>
<dbReference type="EMBL" id="AUYB01000136">
    <property type="protein sequence ID" value="KZN31691.1"/>
    <property type="molecule type" value="Genomic_DNA"/>
</dbReference>
<evidence type="ECO:0000259" key="11">
    <source>
        <dbReference type="Pfam" id="PF01266"/>
    </source>
</evidence>
<feature type="region of interest" description="FAD-dependent cmnm(5)s(2)U34 oxidoreductase" evidence="10">
    <location>
        <begin position="263"/>
        <end position="662"/>
    </location>
</feature>
<accession>A0A166V461</accession>
<dbReference type="AlphaFoldDB" id="A0A166V461"/>
<comment type="caution">
    <text evidence="13">The sequence shown here is derived from an EMBL/GenBank/DDBJ whole genome shotgun (WGS) entry which is preliminary data.</text>
</comment>
<evidence type="ECO:0000259" key="12">
    <source>
        <dbReference type="Pfam" id="PF05430"/>
    </source>
</evidence>
<dbReference type="GO" id="GO:0016645">
    <property type="term" value="F:oxidoreductase activity, acting on the CH-NH group of donors"/>
    <property type="evidence" value="ECO:0007669"/>
    <property type="project" value="InterPro"/>
</dbReference>
<dbReference type="NCBIfam" id="TIGR03197">
    <property type="entry name" value="MnmC_Cterm"/>
    <property type="match status" value="1"/>
</dbReference>
<dbReference type="InterPro" id="IPR008471">
    <property type="entry name" value="MnmC-like_methylTransf"/>
</dbReference>
<sequence length="662" mass="74645">MISNAQIHFNDSGTPVADNFDDVYFSNDDGLAESNYVFFEQNNLPERFESHPRRHFVIAETGFGTGLNFLNSWRRFQQRTPTSNLERLYFISFEKYPIKLEDLRQALKAWPSLSDLSEQLCEKYPLALQGCHRLEFENGKVILDLWFGDVQTSMPQIAYKKCGLVDAWYLDGFAPSKNPDMWQQSLFDSMAHLSQSHATFATFTAAGFVRRGLQQAGFECKKVKGYGRKREMVVGQLANATAHQTTPAYFQQNKGSLKNIAIIGGGIATSCLMYNFAKRGVKTTLFCEDSMLAQGASHNRQGAVYPNLQGEFGIPSEFYAHSFLYALRFYQTLANQNYQFAHQWCGVLLQSVTDAKKQQHHKIAASSLYPHQLIKPVSATQAQEIANIDTPYGGLFIEQGGWVSPPELTQAVYDAANDLVAPNSTHFNTCIEKLERKQDGWYLKSKDAEFGAFSEVFVCAGEHSDRFEQTKDIGIHGVRGQVSHIEAGDISQRLSTVICHKGYFTPSQSGEHCMGATFDKHSKSRDVTEQDNITNREQLSQFYKDTEFDKSLGQVKSAKAAVRCCFNDHTPMIGQVQDKADIIQAYQNIGKGKFYDFAEQEYPHEGLHIVTGFGARGLCTAPMVTEHLVASLFDEPLPYSERVHEALHPSRLYIRNLIRNKI</sequence>
<comment type="function">
    <text evidence="10">Catalyzes the last two steps in the biosynthesis of 5-methylaminomethyl-2-thiouridine (mnm(5)s(2)U) at the wobble position (U34) in tRNA. Catalyzes the FAD-dependent demodification of cmnm(5)s(2)U34 to nm(5)s(2)U34, followed by the transfer of a methyl group from S-adenosyl-L-methionine to nm(5)s(2)U34, to form mnm(5)s(2)U34.</text>
</comment>
<keyword evidence="3 10" id="KW-0285">Flavoprotein</keyword>
<evidence type="ECO:0000256" key="9">
    <source>
        <dbReference type="ARBA" id="ARBA00023268"/>
    </source>
</evidence>
<keyword evidence="5 10" id="KW-0949">S-adenosyl-L-methionine</keyword>
<dbReference type="Gene3D" id="3.40.50.150">
    <property type="entry name" value="Vaccinia Virus protein VP39"/>
    <property type="match status" value="1"/>
</dbReference>
<dbReference type="NCBIfam" id="NF002481">
    <property type="entry name" value="PRK01747.1-2"/>
    <property type="match status" value="1"/>
</dbReference>
<keyword evidence="6 10" id="KW-0819">tRNA processing</keyword>
<dbReference type="HAMAP" id="MF_01102">
    <property type="entry name" value="MnmC"/>
    <property type="match status" value="1"/>
</dbReference>
<dbReference type="GO" id="GO:0004808">
    <property type="term" value="F:tRNA (5-methylaminomethyl-2-thiouridylate)(34)-methyltransferase activity"/>
    <property type="evidence" value="ECO:0007669"/>
    <property type="project" value="UniProtKB-EC"/>
</dbReference>
<dbReference type="InterPro" id="IPR006076">
    <property type="entry name" value="FAD-dep_OxRdtase"/>
</dbReference>
<dbReference type="GO" id="GO:0032259">
    <property type="term" value="P:methylation"/>
    <property type="evidence" value="ECO:0007669"/>
    <property type="project" value="UniProtKB-KW"/>
</dbReference>
<dbReference type="EC" id="2.1.1.61" evidence="10"/>
<keyword evidence="4 10" id="KW-0808">Transferase</keyword>
<dbReference type="EC" id="1.5.-.-" evidence="10"/>
<keyword evidence="2 10" id="KW-0489">Methyltransferase</keyword>
<name>A0A166V461_9GAMM</name>
<evidence type="ECO:0000313" key="14">
    <source>
        <dbReference type="Proteomes" id="UP000076643"/>
    </source>
</evidence>
<comment type="similarity">
    <text evidence="10">In the C-terminal section; belongs to the DAO family.</text>
</comment>
<keyword evidence="9 10" id="KW-0511">Multifunctional enzyme</keyword>
<evidence type="ECO:0000256" key="10">
    <source>
        <dbReference type="HAMAP-Rule" id="MF_01102"/>
    </source>
</evidence>
<feature type="domain" description="MnmC-like methyltransferase" evidence="12">
    <location>
        <begin position="113"/>
        <end position="237"/>
    </location>
</feature>
<dbReference type="Gene3D" id="3.30.9.10">
    <property type="entry name" value="D-Amino Acid Oxidase, subunit A, domain 2"/>
    <property type="match status" value="1"/>
</dbReference>
<dbReference type="FunFam" id="3.40.50.150:FF:000107">
    <property type="entry name" value="tRNA 5-methylaminomethyl-2-thiouridine biosynthesis bifunctional protein MnmC"/>
    <property type="match status" value="1"/>
</dbReference>
<evidence type="ECO:0000256" key="1">
    <source>
        <dbReference type="ARBA" id="ARBA00022490"/>
    </source>
</evidence>
<dbReference type="PANTHER" id="PTHR13847">
    <property type="entry name" value="SARCOSINE DEHYDROGENASE-RELATED"/>
    <property type="match status" value="1"/>
</dbReference>
<comment type="catalytic activity">
    <reaction evidence="10">
        <text>5-aminomethyl-2-thiouridine(34) in tRNA + S-adenosyl-L-methionine = 5-methylaminomethyl-2-thiouridine(34) in tRNA + S-adenosyl-L-homocysteine + H(+)</text>
        <dbReference type="Rhea" id="RHEA:19569"/>
        <dbReference type="Rhea" id="RHEA-COMP:10195"/>
        <dbReference type="Rhea" id="RHEA-COMP:10197"/>
        <dbReference type="ChEBI" id="CHEBI:15378"/>
        <dbReference type="ChEBI" id="CHEBI:57856"/>
        <dbReference type="ChEBI" id="CHEBI:59789"/>
        <dbReference type="ChEBI" id="CHEBI:74454"/>
        <dbReference type="ChEBI" id="CHEBI:74455"/>
        <dbReference type="EC" id="2.1.1.61"/>
    </reaction>
</comment>
<dbReference type="InterPro" id="IPR029063">
    <property type="entry name" value="SAM-dependent_MTases_sf"/>
</dbReference>
<dbReference type="RefSeq" id="WP_063365918.1">
    <property type="nucleotide sequence ID" value="NZ_AQHB01000047.1"/>
</dbReference>
<dbReference type="Gene3D" id="3.50.50.60">
    <property type="entry name" value="FAD/NAD(P)-binding domain"/>
    <property type="match status" value="1"/>
</dbReference>
<dbReference type="InterPro" id="IPR036188">
    <property type="entry name" value="FAD/NAD-bd_sf"/>
</dbReference>
<evidence type="ECO:0000256" key="7">
    <source>
        <dbReference type="ARBA" id="ARBA00022827"/>
    </source>
</evidence>
<evidence type="ECO:0000256" key="2">
    <source>
        <dbReference type="ARBA" id="ARBA00022603"/>
    </source>
</evidence>
<gene>
    <name evidence="10" type="primary">mnmC</name>
    <name evidence="13" type="ORF">N475_04350</name>
</gene>
<dbReference type="GO" id="GO:0050660">
    <property type="term" value="F:flavin adenine dinucleotide binding"/>
    <property type="evidence" value="ECO:0007669"/>
    <property type="project" value="UniProtKB-UniRule"/>
</dbReference>
<evidence type="ECO:0000256" key="3">
    <source>
        <dbReference type="ARBA" id="ARBA00022630"/>
    </source>
</evidence>
<evidence type="ECO:0000256" key="6">
    <source>
        <dbReference type="ARBA" id="ARBA00022694"/>
    </source>
</evidence>
<reference evidence="13 14" key="1">
    <citation type="submission" date="2013-07" db="EMBL/GenBank/DDBJ databases">
        <title>Comparative Genomic and Metabolomic Analysis of Twelve Strains of Pseudoalteromonas luteoviolacea.</title>
        <authorList>
            <person name="Vynne N.G."/>
            <person name="Mansson M."/>
            <person name="Gram L."/>
        </authorList>
    </citation>
    <scope>NUCLEOTIDE SEQUENCE [LARGE SCALE GENOMIC DNA]</scope>
    <source>
        <strain evidence="13 14">DSM 6061</strain>
    </source>
</reference>
<comment type="cofactor">
    <cofactor evidence="10">
        <name>FAD</name>
        <dbReference type="ChEBI" id="CHEBI:57692"/>
    </cofactor>
</comment>